<dbReference type="CDD" id="cd03228">
    <property type="entry name" value="ABCC_MRP_Like"/>
    <property type="match status" value="1"/>
</dbReference>
<keyword evidence="6 7" id="KW-0472">Membrane</keyword>
<sequence>MKVLNHIYSLLEKKGKLYFWLTIALTISYSLTTTLSPLILANIVSNLEQSNPMNSYVIFIILYALVMLITKFCEIILNTAQGFLRVCLLKNISSSYLKMILTNPVESLKDKNGGYICQMLTQASNDIYTLVRNLSQGIASPLLQLIFVTIICLSSDYHFVAAIFILYMFLFFSINIILNNSISMLRLKMIDSTVDSYVTLSDSVQNIVAIKKNDCLSVIENRYNSFLKKEEDSQKNYWKKTFKLFSLNSLQSFILFILLFSYSVYGVVNGSISIASFILITSYINLFSAPVESMSNVISDVKQSYHNLSRFFKEYKNIETDNKKESIFFNDSPSICFKNLSFTYNSSAKLILNNLNTVFEAGKITAIRGDSGSGKTTIAQIITNYVTTYTGDVLLNNISIKDIPEKYLSDLIYHVTQDDFIFMDTLRFNLKVANSSATDEQMLKALELACIDKINGESVSLDMILQDSGDNISGGQKQRISLARLFLRKPKIIILDEATASLDIINKKIVLKNIRDTFPHATILNISHDSDIWDISDNIFEVK</sequence>
<feature type="domain" description="ABC transporter" evidence="8">
    <location>
        <begin position="335"/>
        <end position="542"/>
    </location>
</feature>
<keyword evidence="5 7" id="KW-1133">Transmembrane helix</keyword>
<evidence type="ECO:0000313" key="10">
    <source>
        <dbReference type="EMBL" id="OQM39070.1"/>
    </source>
</evidence>
<dbReference type="InterPro" id="IPR003593">
    <property type="entry name" value="AAA+_ATPase"/>
</dbReference>
<feature type="transmembrane region" description="Helical" evidence="7">
    <location>
        <begin position="157"/>
        <end position="178"/>
    </location>
</feature>
<evidence type="ECO:0000256" key="1">
    <source>
        <dbReference type="ARBA" id="ARBA00004651"/>
    </source>
</evidence>
<dbReference type="InterPro" id="IPR036640">
    <property type="entry name" value="ABC1_TM_sf"/>
</dbReference>
<dbReference type="SMART" id="SM00382">
    <property type="entry name" value="AAA"/>
    <property type="match status" value="1"/>
</dbReference>
<proteinExistence type="predicted"/>
<dbReference type="PROSITE" id="PS00211">
    <property type="entry name" value="ABC_TRANSPORTER_1"/>
    <property type="match status" value="1"/>
</dbReference>
<evidence type="ECO:0008006" key="12">
    <source>
        <dbReference type="Google" id="ProtNLM"/>
    </source>
</evidence>
<evidence type="ECO:0000259" key="8">
    <source>
        <dbReference type="PROSITE" id="PS50893"/>
    </source>
</evidence>
<dbReference type="InterPro" id="IPR003439">
    <property type="entry name" value="ABC_transporter-like_ATP-bd"/>
</dbReference>
<keyword evidence="4" id="KW-0067">ATP-binding</keyword>
<dbReference type="PROSITE" id="PS50893">
    <property type="entry name" value="ABC_TRANSPORTER_2"/>
    <property type="match status" value="1"/>
</dbReference>
<evidence type="ECO:0000256" key="2">
    <source>
        <dbReference type="ARBA" id="ARBA00022692"/>
    </source>
</evidence>
<dbReference type="GO" id="GO:0015421">
    <property type="term" value="F:ABC-type oligopeptide transporter activity"/>
    <property type="evidence" value="ECO:0007669"/>
    <property type="project" value="TreeGrafter"/>
</dbReference>
<dbReference type="InterPro" id="IPR011527">
    <property type="entry name" value="ABC1_TM_dom"/>
</dbReference>
<dbReference type="InterPro" id="IPR027417">
    <property type="entry name" value="P-loop_NTPase"/>
</dbReference>
<dbReference type="GO" id="GO:0016887">
    <property type="term" value="F:ATP hydrolysis activity"/>
    <property type="evidence" value="ECO:0007669"/>
    <property type="project" value="InterPro"/>
</dbReference>
<evidence type="ECO:0000256" key="4">
    <source>
        <dbReference type="ARBA" id="ARBA00022840"/>
    </source>
</evidence>
<dbReference type="SUPFAM" id="SSF90123">
    <property type="entry name" value="ABC transporter transmembrane region"/>
    <property type="match status" value="1"/>
</dbReference>
<keyword evidence="3" id="KW-0547">Nucleotide-binding</keyword>
<dbReference type="SUPFAM" id="SSF52540">
    <property type="entry name" value="P-loop containing nucleoside triphosphate hydrolases"/>
    <property type="match status" value="1"/>
</dbReference>
<dbReference type="PROSITE" id="PS50929">
    <property type="entry name" value="ABC_TM1F"/>
    <property type="match status" value="1"/>
</dbReference>
<feature type="transmembrane region" description="Helical" evidence="7">
    <location>
        <begin position="244"/>
        <end position="265"/>
    </location>
</feature>
<evidence type="ECO:0000259" key="9">
    <source>
        <dbReference type="PROSITE" id="PS50929"/>
    </source>
</evidence>
<feature type="transmembrane region" description="Helical" evidence="7">
    <location>
        <begin position="17"/>
        <end position="44"/>
    </location>
</feature>
<evidence type="ECO:0000313" key="11">
    <source>
        <dbReference type="Proteomes" id="UP000192573"/>
    </source>
</evidence>
<evidence type="ECO:0000256" key="3">
    <source>
        <dbReference type="ARBA" id="ARBA00022741"/>
    </source>
</evidence>
<reference evidence="10 11" key="1">
    <citation type="submission" date="2017-03" db="EMBL/GenBank/DDBJ databases">
        <authorList>
            <person name="Afonso C.L."/>
            <person name="Miller P.J."/>
            <person name="Scott M.A."/>
            <person name="Spackman E."/>
            <person name="Goraichik I."/>
            <person name="Dimitrov K.M."/>
            <person name="Suarez D.L."/>
            <person name="Swayne D.E."/>
        </authorList>
    </citation>
    <scope>NUCLEOTIDE SEQUENCE [LARGE SCALE GENOMIC DNA]</scope>
    <source>
        <strain evidence="10 11">ATCC 51113</strain>
    </source>
</reference>
<dbReference type="Gene3D" id="3.40.50.300">
    <property type="entry name" value="P-loop containing nucleotide triphosphate hydrolases"/>
    <property type="match status" value="1"/>
</dbReference>
<evidence type="ECO:0000256" key="7">
    <source>
        <dbReference type="SAM" id="Phobius"/>
    </source>
</evidence>
<dbReference type="PANTHER" id="PTHR43394:SF1">
    <property type="entry name" value="ATP-BINDING CASSETTE SUB-FAMILY B MEMBER 10, MITOCHONDRIAL"/>
    <property type="match status" value="1"/>
</dbReference>
<dbReference type="RefSeq" id="WP_040233146.1">
    <property type="nucleotide sequence ID" value="NZ_CP077406.1"/>
</dbReference>
<comment type="subcellular location">
    <subcellularLocation>
        <location evidence="1">Cell membrane</location>
        <topology evidence="1">Multi-pass membrane protein</topology>
    </subcellularLocation>
</comment>
<dbReference type="Gene3D" id="1.20.1560.10">
    <property type="entry name" value="ABC transporter type 1, transmembrane domain"/>
    <property type="match status" value="1"/>
</dbReference>
<accession>A0A1V8NRM7</accession>
<evidence type="ECO:0000256" key="6">
    <source>
        <dbReference type="ARBA" id="ARBA00023136"/>
    </source>
</evidence>
<dbReference type="EMBL" id="NAEW01000035">
    <property type="protein sequence ID" value="OQM39070.1"/>
    <property type="molecule type" value="Genomic_DNA"/>
</dbReference>
<dbReference type="GO" id="GO:0005886">
    <property type="term" value="C:plasma membrane"/>
    <property type="evidence" value="ECO:0007669"/>
    <property type="project" value="UniProtKB-SubCell"/>
</dbReference>
<dbReference type="AlphaFoldDB" id="A0A1V8NRM7"/>
<dbReference type="CDD" id="cd18556">
    <property type="entry name" value="ABC_6TM_McjD_like"/>
    <property type="match status" value="1"/>
</dbReference>
<comment type="caution">
    <text evidence="10">The sequence shown here is derived from an EMBL/GenBank/DDBJ whole genome shotgun (WGS) entry which is preliminary data.</text>
</comment>
<dbReference type="InterPro" id="IPR039421">
    <property type="entry name" value="Type_1_exporter"/>
</dbReference>
<keyword evidence="2 7" id="KW-0812">Transmembrane</keyword>
<dbReference type="PANTHER" id="PTHR43394">
    <property type="entry name" value="ATP-DEPENDENT PERMEASE MDL1, MITOCHONDRIAL"/>
    <property type="match status" value="1"/>
</dbReference>
<dbReference type="Pfam" id="PF00664">
    <property type="entry name" value="ABC_membrane"/>
    <property type="match status" value="1"/>
</dbReference>
<organism evidence="10 11">
    <name type="scientific">Citrobacter braakii</name>
    <dbReference type="NCBI Taxonomy" id="57706"/>
    <lineage>
        <taxon>Bacteria</taxon>
        <taxon>Pseudomonadati</taxon>
        <taxon>Pseudomonadota</taxon>
        <taxon>Gammaproteobacteria</taxon>
        <taxon>Enterobacterales</taxon>
        <taxon>Enterobacteriaceae</taxon>
        <taxon>Citrobacter</taxon>
        <taxon>Citrobacter freundii complex</taxon>
    </lineage>
</organism>
<gene>
    <name evidence="10" type="ORF">BZK42_26815</name>
</gene>
<evidence type="ECO:0000256" key="5">
    <source>
        <dbReference type="ARBA" id="ARBA00022989"/>
    </source>
</evidence>
<protein>
    <recommendedName>
        <fullName evidence="12">ABC transporter ATP-binding protein</fullName>
    </recommendedName>
</protein>
<feature type="domain" description="ABC transmembrane type-1" evidence="9">
    <location>
        <begin position="20"/>
        <end position="303"/>
    </location>
</feature>
<feature type="transmembrane region" description="Helical" evidence="7">
    <location>
        <begin position="56"/>
        <end position="77"/>
    </location>
</feature>
<dbReference type="Proteomes" id="UP000192573">
    <property type="component" value="Unassembled WGS sequence"/>
</dbReference>
<name>A0A1V8NRM7_CITBR</name>
<dbReference type="GO" id="GO:0005524">
    <property type="term" value="F:ATP binding"/>
    <property type="evidence" value="ECO:0007669"/>
    <property type="project" value="UniProtKB-KW"/>
</dbReference>
<dbReference type="Pfam" id="PF00005">
    <property type="entry name" value="ABC_tran"/>
    <property type="match status" value="1"/>
</dbReference>
<feature type="transmembrane region" description="Helical" evidence="7">
    <location>
        <begin position="134"/>
        <end position="151"/>
    </location>
</feature>
<dbReference type="InterPro" id="IPR017871">
    <property type="entry name" value="ABC_transporter-like_CS"/>
</dbReference>